<proteinExistence type="predicted"/>
<gene>
    <name evidence="3" type="ORF">GGQ86_000729</name>
    <name evidence="2" type="ORF">XFLAVUS301_16430</name>
</gene>
<keyword evidence="5" id="KW-1185">Reference proteome</keyword>
<dbReference type="RefSeq" id="WP_281806949.1">
    <property type="nucleotide sequence ID" value="NZ_BSDO01000002.1"/>
</dbReference>
<name>A0A9W6CMH6_XANFL</name>
<evidence type="ECO:0000313" key="3">
    <source>
        <dbReference type="EMBL" id="MDR6332282.1"/>
    </source>
</evidence>
<reference evidence="2" key="1">
    <citation type="submission" date="2022-12" db="EMBL/GenBank/DDBJ databases">
        <title>Reference genome sequencing for broad-spectrum identification of bacterial and archaeal isolates by mass spectrometry.</title>
        <authorList>
            <person name="Sekiguchi Y."/>
            <person name="Tourlousse D.M."/>
        </authorList>
    </citation>
    <scope>NUCLEOTIDE SEQUENCE</scope>
    <source>
        <strain evidence="2">301</strain>
    </source>
</reference>
<dbReference type="Proteomes" id="UP001144397">
    <property type="component" value="Unassembled WGS sequence"/>
</dbReference>
<dbReference type="GeneID" id="95762432"/>
<dbReference type="EMBL" id="JAVDPY010000001">
    <property type="protein sequence ID" value="MDR6332282.1"/>
    <property type="molecule type" value="Genomic_DNA"/>
</dbReference>
<accession>A0A9W6CMH6</accession>
<evidence type="ECO:0000313" key="5">
    <source>
        <dbReference type="Proteomes" id="UP001245370"/>
    </source>
</evidence>
<evidence type="ECO:0000313" key="2">
    <source>
        <dbReference type="EMBL" id="GLI21969.1"/>
    </source>
</evidence>
<dbReference type="InterPro" id="IPR035069">
    <property type="entry name" value="TTHA1013/TTHA0281-like"/>
</dbReference>
<comment type="caution">
    <text evidence="2">The sequence shown here is derived from an EMBL/GenBank/DDBJ whole genome shotgun (WGS) entry which is preliminary data.</text>
</comment>
<reference evidence="3 5" key="2">
    <citation type="submission" date="2023-07" db="EMBL/GenBank/DDBJ databases">
        <title>Genomic Encyclopedia of Type Strains, Phase IV (KMG-IV): sequencing the most valuable type-strain genomes for metagenomic binning, comparative biology and taxonomic classification.</title>
        <authorList>
            <person name="Goeker M."/>
        </authorList>
    </citation>
    <scope>NUCLEOTIDE SEQUENCE [LARGE SCALE GENOMIC DNA]</scope>
    <source>
        <strain evidence="3 5">DSM 338</strain>
    </source>
</reference>
<sequence length="146" mass="15259">MNHVIGIIREEEGGFRLSFPDFPGLQADGETLAAAVGRATEVVAAEIADRKVPFPTSANMDMLDTGQPDWMGRGIAVLVPLPLQTATAQGDEVEKPLPGDAPPAEGQVPLSGRVSPEEVPTDKARSAARQMTDGGAAAVQRSTDDL</sequence>
<organism evidence="2 4">
    <name type="scientific">Xanthobacter flavus</name>
    <dbReference type="NCBI Taxonomy" id="281"/>
    <lineage>
        <taxon>Bacteria</taxon>
        <taxon>Pseudomonadati</taxon>
        <taxon>Pseudomonadota</taxon>
        <taxon>Alphaproteobacteria</taxon>
        <taxon>Hyphomicrobiales</taxon>
        <taxon>Xanthobacteraceae</taxon>
        <taxon>Xanthobacter</taxon>
    </lineage>
</organism>
<protein>
    <submittedName>
        <fullName evidence="3">RNase H-like HicB family nuclease</fullName>
    </submittedName>
</protein>
<evidence type="ECO:0000313" key="4">
    <source>
        <dbReference type="Proteomes" id="UP001144397"/>
    </source>
</evidence>
<dbReference type="Proteomes" id="UP001245370">
    <property type="component" value="Unassembled WGS sequence"/>
</dbReference>
<dbReference type="SUPFAM" id="SSF143100">
    <property type="entry name" value="TTHA1013/TTHA0281-like"/>
    <property type="match status" value="1"/>
</dbReference>
<dbReference type="EMBL" id="BSDO01000002">
    <property type="protein sequence ID" value="GLI21969.1"/>
    <property type="molecule type" value="Genomic_DNA"/>
</dbReference>
<evidence type="ECO:0000256" key="1">
    <source>
        <dbReference type="SAM" id="MobiDB-lite"/>
    </source>
</evidence>
<dbReference type="AlphaFoldDB" id="A0A9W6CMH6"/>
<dbReference type="Gene3D" id="3.30.160.250">
    <property type="match status" value="1"/>
</dbReference>
<feature type="region of interest" description="Disordered" evidence="1">
    <location>
        <begin position="89"/>
        <end position="146"/>
    </location>
</feature>